<evidence type="ECO:0000256" key="2">
    <source>
        <dbReference type="ARBA" id="ARBA00022825"/>
    </source>
</evidence>
<dbReference type="Gene3D" id="3.40.50.1820">
    <property type="entry name" value="alpha/beta hydrolase"/>
    <property type="match status" value="1"/>
</dbReference>
<dbReference type="Gene3D" id="2.120.10.30">
    <property type="entry name" value="TolB, C-terminal domain"/>
    <property type="match status" value="1"/>
</dbReference>
<protein>
    <recommendedName>
        <fullName evidence="3">Peptidase S9 prolyl oligopeptidase catalytic domain-containing protein</fullName>
    </recommendedName>
</protein>
<evidence type="ECO:0000259" key="3">
    <source>
        <dbReference type="Pfam" id="PF00326"/>
    </source>
</evidence>
<name>A0ABQ2VUC5_9ACTN</name>
<dbReference type="PANTHER" id="PTHR42776:SF27">
    <property type="entry name" value="DIPEPTIDYL PEPTIDASE FAMILY MEMBER 6"/>
    <property type="match status" value="1"/>
</dbReference>
<dbReference type="Pfam" id="PF07676">
    <property type="entry name" value="PD40"/>
    <property type="match status" value="4"/>
</dbReference>
<organism evidence="4 5">
    <name type="scientific">Streptomyces gelaticus</name>
    <dbReference type="NCBI Taxonomy" id="285446"/>
    <lineage>
        <taxon>Bacteria</taxon>
        <taxon>Bacillati</taxon>
        <taxon>Actinomycetota</taxon>
        <taxon>Actinomycetes</taxon>
        <taxon>Kitasatosporales</taxon>
        <taxon>Streptomycetaceae</taxon>
        <taxon>Streptomyces</taxon>
    </lineage>
</organism>
<comment type="caution">
    <text evidence="4">The sequence shown here is derived from an EMBL/GenBank/DDBJ whole genome shotgun (WGS) entry which is preliminary data.</text>
</comment>
<feature type="domain" description="Peptidase S9 prolyl oligopeptidase catalytic" evidence="3">
    <location>
        <begin position="446"/>
        <end position="645"/>
    </location>
</feature>
<dbReference type="Pfam" id="PF00326">
    <property type="entry name" value="Peptidase_S9"/>
    <property type="match status" value="1"/>
</dbReference>
<dbReference type="InterPro" id="IPR029058">
    <property type="entry name" value="AB_hydrolase_fold"/>
</dbReference>
<reference evidence="5" key="1">
    <citation type="journal article" date="2019" name="Int. J. Syst. Evol. Microbiol.">
        <title>The Global Catalogue of Microorganisms (GCM) 10K type strain sequencing project: providing services to taxonomists for standard genome sequencing and annotation.</title>
        <authorList>
            <consortium name="The Broad Institute Genomics Platform"/>
            <consortium name="The Broad Institute Genome Sequencing Center for Infectious Disease"/>
            <person name="Wu L."/>
            <person name="Ma J."/>
        </authorList>
    </citation>
    <scope>NUCLEOTIDE SEQUENCE [LARGE SCALE GENOMIC DNA]</scope>
    <source>
        <strain evidence="5">JCM 4376</strain>
    </source>
</reference>
<dbReference type="Gene3D" id="2.120.10.60">
    <property type="entry name" value="Tricorn protease N-terminal domain"/>
    <property type="match status" value="1"/>
</dbReference>
<dbReference type="InterPro" id="IPR001375">
    <property type="entry name" value="Peptidase_S9_cat"/>
</dbReference>
<dbReference type="InterPro" id="IPR011659">
    <property type="entry name" value="WD40"/>
</dbReference>
<dbReference type="Proteomes" id="UP000660675">
    <property type="component" value="Unassembled WGS sequence"/>
</dbReference>
<dbReference type="PANTHER" id="PTHR42776">
    <property type="entry name" value="SERINE PEPTIDASE S9 FAMILY MEMBER"/>
    <property type="match status" value="1"/>
</dbReference>
<dbReference type="RefSeq" id="WP_229866644.1">
    <property type="nucleotide sequence ID" value="NZ_BMTF01000001.1"/>
</dbReference>
<keyword evidence="2" id="KW-0645">Protease</keyword>
<dbReference type="EMBL" id="BMTF01000001">
    <property type="protein sequence ID" value="GGV75032.1"/>
    <property type="molecule type" value="Genomic_DNA"/>
</dbReference>
<gene>
    <name evidence="4" type="ORF">GCM10015535_04820</name>
</gene>
<keyword evidence="2" id="KW-0720">Serine protease</keyword>
<dbReference type="SUPFAM" id="SSF82171">
    <property type="entry name" value="DPP6 N-terminal domain-like"/>
    <property type="match status" value="1"/>
</dbReference>
<sequence>MTRPLTIDDLYRFEIPGDPALSPDGERVAYTLTTQDAGNDRVIRSIWEVRGGGGPARRLTHGPADTAPRWSPDGTRLAFLRAGQLQLLPADGGEAVALTTPANCPAGAGTPVWSPDGSRIAFAAPEAYREDSAPVVIDALGWKADGAGLIGSLRSQLFVVEVDSGEVVQLTEGDRHVGPPSWSPDGTRLAYPAQTTADAAVFGPSAAHVVGVGENAPEPRRVGPADGLAGPVGWFPDGSALLVVGRTSFGVGHAELLRQPMDGSAPVSLSAALDRNVMGGGPGYPGAMPQFHGDDILFCARDRGATRLYRLGADGISASPLPAGTGVSGCSVAAGAGRAAVVVCDATRFAEVVLLDLDAWTSGEPEPASAGPQPARLTDHMARSLPGITLHPFTEREFTVADGTAVHGMITRAADTPPGGPLLVDVHGGPHNAWAPHSDPVHLYHQELASRGWTILTLNVRASDGYGEAFYTAAVGAWGETDEQDILQPVATLVDEGLVDPERIALTGYSYGGYLTCWLSTRSDLFAAVVPGGVLVDLKSMAGTSEEGHLIAGHEIGGPERLTELSPISHADAVRAPTLILHGGADDTCPVGQAEQWFHALRTRDVPARLVVYPGSSHLFLLDGRPSHREDYSRRLVDWVTTHTNR</sequence>
<proteinExistence type="predicted"/>
<evidence type="ECO:0000256" key="1">
    <source>
        <dbReference type="ARBA" id="ARBA00022801"/>
    </source>
</evidence>
<evidence type="ECO:0000313" key="5">
    <source>
        <dbReference type="Proteomes" id="UP000660675"/>
    </source>
</evidence>
<dbReference type="InterPro" id="IPR011042">
    <property type="entry name" value="6-blade_b-propeller_TolB-like"/>
</dbReference>
<accession>A0ABQ2VUC5</accession>
<evidence type="ECO:0000313" key="4">
    <source>
        <dbReference type="EMBL" id="GGV75032.1"/>
    </source>
</evidence>
<dbReference type="SUPFAM" id="SSF53474">
    <property type="entry name" value="alpha/beta-Hydrolases"/>
    <property type="match status" value="1"/>
</dbReference>
<keyword evidence="5" id="KW-1185">Reference proteome</keyword>
<keyword evidence="1" id="KW-0378">Hydrolase</keyword>